<comment type="caution">
    <text evidence="7">The sequence shown here is derived from an EMBL/GenBank/DDBJ whole genome shotgun (WGS) entry which is preliminary data.</text>
</comment>
<keyword evidence="2 3" id="KW-0186">Copper</keyword>
<dbReference type="InterPro" id="IPR036249">
    <property type="entry name" value="Thioredoxin-like_sf"/>
</dbReference>
<evidence type="ECO:0000259" key="6">
    <source>
        <dbReference type="PROSITE" id="PS51352"/>
    </source>
</evidence>
<dbReference type="InterPro" id="IPR013766">
    <property type="entry name" value="Thioredoxin_domain"/>
</dbReference>
<feature type="transmembrane region" description="Helical" evidence="5">
    <location>
        <begin position="410"/>
        <end position="433"/>
    </location>
</feature>
<feature type="transmembrane region" description="Helical" evidence="5">
    <location>
        <begin position="329"/>
        <end position="350"/>
    </location>
</feature>
<organism evidence="7 8">
    <name type="scientific">Rubinisphaera italica</name>
    <dbReference type="NCBI Taxonomy" id="2527969"/>
    <lineage>
        <taxon>Bacteria</taxon>
        <taxon>Pseudomonadati</taxon>
        <taxon>Planctomycetota</taxon>
        <taxon>Planctomycetia</taxon>
        <taxon>Planctomycetales</taxon>
        <taxon>Planctomycetaceae</taxon>
        <taxon>Rubinisphaera</taxon>
    </lineage>
</organism>
<protein>
    <recommendedName>
        <fullName evidence="6">Thioredoxin domain-containing protein</fullName>
    </recommendedName>
</protein>
<dbReference type="CDD" id="cd02968">
    <property type="entry name" value="SCO"/>
    <property type="match status" value="1"/>
</dbReference>
<keyword evidence="5" id="KW-0472">Membrane</keyword>
<keyword evidence="5" id="KW-1133">Transmembrane helix</keyword>
<gene>
    <name evidence="7" type="ORF">Pan54_43360</name>
</gene>
<feature type="domain" description="Thioredoxin" evidence="6">
    <location>
        <begin position="46"/>
        <end position="230"/>
    </location>
</feature>
<keyword evidence="3" id="KW-0479">Metal-binding</keyword>
<dbReference type="PANTHER" id="PTHR37692:SF1">
    <property type="entry name" value="DUF420 DOMAIN-CONTAINING PROTEIN"/>
    <property type="match status" value="1"/>
</dbReference>
<dbReference type="OrthoDB" id="9811998at2"/>
<proteinExistence type="inferred from homology"/>
<evidence type="ECO:0000256" key="4">
    <source>
        <dbReference type="PIRSR" id="PIRSR603782-2"/>
    </source>
</evidence>
<evidence type="ECO:0000313" key="8">
    <source>
        <dbReference type="Proteomes" id="UP000316095"/>
    </source>
</evidence>
<keyword evidence="4" id="KW-1015">Disulfide bond</keyword>
<accession>A0A5C5XP77</accession>
<comment type="similarity">
    <text evidence="1">Belongs to the SCO1/2 family.</text>
</comment>
<feature type="disulfide bond" description="Redox-active" evidence="4">
    <location>
        <begin position="101"/>
        <end position="105"/>
    </location>
</feature>
<feature type="transmembrane region" description="Helical" evidence="5">
    <location>
        <begin position="370"/>
        <end position="398"/>
    </location>
</feature>
<dbReference type="PANTHER" id="PTHR37692">
    <property type="entry name" value="HYPOTHETICAL MEMBRANE SPANNING PROTEIN"/>
    <property type="match status" value="1"/>
</dbReference>
<reference evidence="7 8" key="1">
    <citation type="submission" date="2019-02" db="EMBL/GenBank/DDBJ databases">
        <title>Deep-cultivation of Planctomycetes and their phenomic and genomic characterization uncovers novel biology.</title>
        <authorList>
            <person name="Wiegand S."/>
            <person name="Jogler M."/>
            <person name="Boedeker C."/>
            <person name="Pinto D."/>
            <person name="Vollmers J."/>
            <person name="Rivas-Marin E."/>
            <person name="Kohn T."/>
            <person name="Peeters S.H."/>
            <person name="Heuer A."/>
            <person name="Rast P."/>
            <person name="Oberbeckmann S."/>
            <person name="Bunk B."/>
            <person name="Jeske O."/>
            <person name="Meyerdierks A."/>
            <person name="Storesund J.E."/>
            <person name="Kallscheuer N."/>
            <person name="Luecker S."/>
            <person name="Lage O.M."/>
            <person name="Pohl T."/>
            <person name="Merkel B.J."/>
            <person name="Hornburger P."/>
            <person name="Mueller R.-W."/>
            <person name="Bruemmer F."/>
            <person name="Labrenz M."/>
            <person name="Spormann A.M."/>
            <person name="Op Den Camp H."/>
            <person name="Overmann J."/>
            <person name="Amann R."/>
            <person name="Jetten M.S.M."/>
            <person name="Mascher T."/>
            <person name="Medema M.H."/>
            <person name="Devos D.P."/>
            <person name="Kaster A.-K."/>
            <person name="Ovreas L."/>
            <person name="Rohde M."/>
            <person name="Galperin M.Y."/>
            <person name="Jogler C."/>
        </authorList>
    </citation>
    <scope>NUCLEOTIDE SEQUENCE [LARGE SCALE GENOMIC DNA]</scope>
    <source>
        <strain evidence="7 8">Pan54</strain>
    </source>
</reference>
<dbReference type="Pfam" id="PF02630">
    <property type="entry name" value="SCO1-SenC"/>
    <property type="match status" value="1"/>
</dbReference>
<dbReference type="PROSITE" id="PS51352">
    <property type="entry name" value="THIOREDOXIN_2"/>
    <property type="match status" value="1"/>
</dbReference>
<dbReference type="RefSeq" id="WP_146505309.1">
    <property type="nucleotide sequence ID" value="NZ_SJPG01000001.1"/>
</dbReference>
<dbReference type="AlphaFoldDB" id="A0A5C5XP77"/>
<feature type="binding site" evidence="3">
    <location>
        <position position="101"/>
    </location>
    <ligand>
        <name>Cu cation</name>
        <dbReference type="ChEBI" id="CHEBI:23378"/>
    </ligand>
</feature>
<dbReference type="EMBL" id="SJPG01000001">
    <property type="protein sequence ID" value="TWT63582.1"/>
    <property type="molecule type" value="Genomic_DNA"/>
</dbReference>
<dbReference type="GO" id="GO:0046872">
    <property type="term" value="F:metal ion binding"/>
    <property type="evidence" value="ECO:0007669"/>
    <property type="project" value="UniProtKB-KW"/>
</dbReference>
<dbReference type="InterPro" id="IPR003782">
    <property type="entry name" value="SCO1/SenC"/>
</dbReference>
<sequence length="435" mass="48800">MSTHEPSSPKPPVPERSYAMQRTIGGILWLNVLAAILVMLGTTPKSQEQQPATNVTIEQPDIELVEREVASFSLTERSNETISKQDLLGQPWVVNFIFTKCVMSCPTNTKAMMELAEKCKEADVRFVTITVDPERDTPEQLKGYAEIYDADPEQWLFLTGDKAEIHRLIRESFLQIVEEREGDDRLLGYEFAHTDRVMHIDETGKIVGQYLATDPVEMATLARVLKGERETPEDHKFLVPKSLPNPLNIEAPEASTSEVAAAEESTENNDDELEVVVEESEVELAKEVPTWLTSLPAVNASLNGLATLLLMLGFVFIKQGKIKAHKATMLTAFGVSVVFLACYLTYHFGLQYYTGEPQKSFPDLGFIRQVYLTILISHIILAVFVPVLAGMTIFYGLTNRVEKHKRIARVTFPIWLYVSVTGVIIYLMLYQLAGV</sequence>
<dbReference type="Pfam" id="PF04238">
    <property type="entry name" value="DUF420"/>
    <property type="match status" value="1"/>
</dbReference>
<dbReference type="Proteomes" id="UP000316095">
    <property type="component" value="Unassembled WGS sequence"/>
</dbReference>
<dbReference type="SUPFAM" id="SSF52833">
    <property type="entry name" value="Thioredoxin-like"/>
    <property type="match status" value="1"/>
</dbReference>
<feature type="transmembrane region" description="Helical" evidence="5">
    <location>
        <begin position="297"/>
        <end position="317"/>
    </location>
</feature>
<evidence type="ECO:0000256" key="1">
    <source>
        <dbReference type="ARBA" id="ARBA00010996"/>
    </source>
</evidence>
<evidence type="ECO:0000256" key="5">
    <source>
        <dbReference type="SAM" id="Phobius"/>
    </source>
</evidence>
<evidence type="ECO:0000313" key="7">
    <source>
        <dbReference type="EMBL" id="TWT63582.1"/>
    </source>
</evidence>
<name>A0A5C5XP77_9PLAN</name>
<feature type="binding site" evidence="3">
    <location>
        <position position="193"/>
    </location>
    <ligand>
        <name>Cu cation</name>
        <dbReference type="ChEBI" id="CHEBI:23378"/>
    </ligand>
</feature>
<dbReference type="Gene3D" id="3.40.30.10">
    <property type="entry name" value="Glutaredoxin"/>
    <property type="match status" value="1"/>
</dbReference>
<feature type="binding site" evidence="3">
    <location>
        <position position="105"/>
    </location>
    <ligand>
        <name>Cu cation</name>
        <dbReference type="ChEBI" id="CHEBI:23378"/>
    </ligand>
</feature>
<keyword evidence="5" id="KW-0812">Transmembrane</keyword>
<keyword evidence="8" id="KW-1185">Reference proteome</keyword>
<evidence type="ECO:0000256" key="2">
    <source>
        <dbReference type="ARBA" id="ARBA00023008"/>
    </source>
</evidence>
<evidence type="ECO:0000256" key="3">
    <source>
        <dbReference type="PIRSR" id="PIRSR603782-1"/>
    </source>
</evidence>
<dbReference type="InterPro" id="IPR007352">
    <property type="entry name" value="DUF420"/>
</dbReference>